<protein>
    <submittedName>
        <fullName evidence="2">Uncharacterized protein</fullName>
    </submittedName>
</protein>
<dbReference type="KEGG" id="ccos:Pan44_41890"/>
<keyword evidence="1" id="KW-1133">Transmembrane helix</keyword>
<dbReference type="InParanoid" id="A0A517SJ28"/>
<dbReference type="AlphaFoldDB" id="A0A517SJ28"/>
<proteinExistence type="predicted"/>
<evidence type="ECO:0000313" key="3">
    <source>
        <dbReference type="Proteomes" id="UP000315700"/>
    </source>
</evidence>
<reference evidence="2 3" key="1">
    <citation type="submission" date="2019-02" db="EMBL/GenBank/DDBJ databases">
        <title>Deep-cultivation of Planctomycetes and their phenomic and genomic characterization uncovers novel biology.</title>
        <authorList>
            <person name="Wiegand S."/>
            <person name="Jogler M."/>
            <person name="Boedeker C."/>
            <person name="Pinto D."/>
            <person name="Vollmers J."/>
            <person name="Rivas-Marin E."/>
            <person name="Kohn T."/>
            <person name="Peeters S.H."/>
            <person name="Heuer A."/>
            <person name="Rast P."/>
            <person name="Oberbeckmann S."/>
            <person name="Bunk B."/>
            <person name="Jeske O."/>
            <person name="Meyerdierks A."/>
            <person name="Storesund J.E."/>
            <person name="Kallscheuer N."/>
            <person name="Luecker S."/>
            <person name="Lage O.M."/>
            <person name="Pohl T."/>
            <person name="Merkel B.J."/>
            <person name="Hornburger P."/>
            <person name="Mueller R.-W."/>
            <person name="Bruemmer F."/>
            <person name="Labrenz M."/>
            <person name="Spormann A.M."/>
            <person name="Op den Camp H."/>
            <person name="Overmann J."/>
            <person name="Amann R."/>
            <person name="Jetten M.S.M."/>
            <person name="Mascher T."/>
            <person name="Medema M.H."/>
            <person name="Devos D.P."/>
            <person name="Kaster A.-K."/>
            <person name="Ovreas L."/>
            <person name="Rohde M."/>
            <person name="Galperin M.Y."/>
            <person name="Jogler C."/>
        </authorList>
    </citation>
    <scope>NUCLEOTIDE SEQUENCE [LARGE SCALE GENOMIC DNA]</scope>
    <source>
        <strain evidence="2 3">Pan44</strain>
    </source>
</reference>
<accession>A0A517SJ28</accession>
<keyword evidence="1" id="KW-0812">Transmembrane</keyword>
<organism evidence="2 3">
    <name type="scientific">Caulifigura coniformis</name>
    <dbReference type="NCBI Taxonomy" id="2527983"/>
    <lineage>
        <taxon>Bacteria</taxon>
        <taxon>Pseudomonadati</taxon>
        <taxon>Planctomycetota</taxon>
        <taxon>Planctomycetia</taxon>
        <taxon>Planctomycetales</taxon>
        <taxon>Planctomycetaceae</taxon>
        <taxon>Caulifigura</taxon>
    </lineage>
</organism>
<feature type="transmembrane region" description="Helical" evidence="1">
    <location>
        <begin position="124"/>
        <end position="143"/>
    </location>
</feature>
<feature type="transmembrane region" description="Helical" evidence="1">
    <location>
        <begin position="94"/>
        <end position="112"/>
    </location>
</feature>
<dbReference type="Proteomes" id="UP000315700">
    <property type="component" value="Chromosome"/>
</dbReference>
<name>A0A517SJ28_9PLAN</name>
<keyword evidence="3" id="KW-1185">Reference proteome</keyword>
<evidence type="ECO:0000256" key="1">
    <source>
        <dbReference type="SAM" id="Phobius"/>
    </source>
</evidence>
<keyword evidence="1" id="KW-0472">Membrane</keyword>
<gene>
    <name evidence="2" type="ORF">Pan44_41890</name>
</gene>
<dbReference type="EMBL" id="CP036271">
    <property type="protein sequence ID" value="QDT56138.1"/>
    <property type="molecule type" value="Genomic_DNA"/>
</dbReference>
<sequence>MNLSVRAGRLSETRFCEKTNCVSQRNGRSLSCRSITGAPPIATECKPCLLSDEDRQRVRPYLIAAGGAYLGAFAISTIVVLCNCFGVFDSGRYIMAFALLPALVRYLVVYPISRKTAAMTGQPVPSVSIVGYLILFAFLGLYLSTFL</sequence>
<evidence type="ECO:0000313" key="2">
    <source>
        <dbReference type="EMBL" id="QDT56138.1"/>
    </source>
</evidence>
<feature type="transmembrane region" description="Helical" evidence="1">
    <location>
        <begin position="61"/>
        <end position="88"/>
    </location>
</feature>